<dbReference type="GO" id="GO:0003677">
    <property type="term" value="F:DNA binding"/>
    <property type="evidence" value="ECO:0007669"/>
    <property type="project" value="UniProtKB-KW"/>
</dbReference>
<evidence type="ECO:0000313" key="1">
    <source>
        <dbReference type="EMBL" id="GAA3282795.1"/>
    </source>
</evidence>
<keyword evidence="1" id="KW-0238">DNA-binding</keyword>
<name>A0ABP6RCU4_9MICC</name>
<keyword evidence="2" id="KW-1185">Reference proteome</keyword>
<dbReference type="RefSeq" id="WP_344718887.1">
    <property type="nucleotide sequence ID" value="NZ_BAAAYG010000003.1"/>
</dbReference>
<dbReference type="EMBL" id="BAAAYG010000003">
    <property type="protein sequence ID" value="GAA3282795.1"/>
    <property type="molecule type" value="Genomic_DNA"/>
</dbReference>
<dbReference type="InterPro" id="IPR038056">
    <property type="entry name" value="YjbR-like_sf"/>
</dbReference>
<accession>A0ABP6RCU4</accession>
<protein>
    <submittedName>
        <fullName evidence="1">MmcQ/YjbR family DNA-binding protein</fullName>
    </submittedName>
</protein>
<dbReference type="InterPro" id="IPR007351">
    <property type="entry name" value="YjbR"/>
</dbReference>
<evidence type="ECO:0000313" key="2">
    <source>
        <dbReference type="Proteomes" id="UP001501736"/>
    </source>
</evidence>
<dbReference type="Gene3D" id="3.90.1150.30">
    <property type="match status" value="1"/>
</dbReference>
<dbReference type="PANTHER" id="PTHR35145">
    <property type="entry name" value="CYTOPLASMIC PROTEIN-RELATED"/>
    <property type="match status" value="1"/>
</dbReference>
<dbReference type="InterPro" id="IPR058532">
    <property type="entry name" value="YjbR/MT2646/Rv2570-like"/>
</dbReference>
<proteinExistence type="predicted"/>
<dbReference type="PANTHER" id="PTHR35145:SF1">
    <property type="entry name" value="CYTOPLASMIC PROTEIN"/>
    <property type="match status" value="1"/>
</dbReference>
<dbReference type="Proteomes" id="UP001501736">
    <property type="component" value="Unassembled WGS sequence"/>
</dbReference>
<gene>
    <name evidence="1" type="ORF">GCM10020260_10450</name>
</gene>
<dbReference type="Pfam" id="PF04237">
    <property type="entry name" value="YjbR"/>
    <property type="match status" value="1"/>
</dbReference>
<reference evidence="2" key="1">
    <citation type="journal article" date="2019" name="Int. J. Syst. Evol. Microbiol.">
        <title>The Global Catalogue of Microorganisms (GCM) 10K type strain sequencing project: providing services to taxonomists for standard genome sequencing and annotation.</title>
        <authorList>
            <consortium name="The Broad Institute Genomics Platform"/>
            <consortium name="The Broad Institute Genome Sequencing Center for Infectious Disease"/>
            <person name="Wu L."/>
            <person name="Ma J."/>
        </authorList>
    </citation>
    <scope>NUCLEOTIDE SEQUENCE [LARGE SCALE GENOMIC DNA]</scope>
    <source>
        <strain evidence="2">JCM 11483</strain>
    </source>
</reference>
<organism evidence="1 2">
    <name type="scientific">Nesterenkonia halobia</name>
    <dbReference type="NCBI Taxonomy" id="37922"/>
    <lineage>
        <taxon>Bacteria</taxon>
        <taxon>Bacillati</taxon>
        <taxon>Actinomycetota</taxon>
        <taxon>Actinomycetes</taxon>
        <taxon>Micrococcales</taxon>
        <taxon>Micrococcaceae</taxon>
        <taxon>Nesterenkonia</taxon>
    </lineage>
</organism>
<dbReference type="SUPFAM" id="SSF142906">
    <property type="entry name" value="YjbR-like"/>
    <property type="match status" value="1"/>
</dbReference>
<comment type="caution">
    <text evidence="1">The sequence shown here is derived from an EMBL/GenBank/DDBJ whole genome shotgun (WGS) entry which is preliminary data.</text>
</comment>
<sequence length="145" mass="15745">MAEILDGLRIQDVAGAAARQLPWSSCTHPFGPEHDVHKVRDKIFLMATEVTGEPLITLKVTPDESEALREEFASIRPGYHMNKRHWISVGAGEGITEELIEELVVTSYDRVVSTMLLSQQPVRFGLGPGDGGLGRDAAPDGLDPG</sequence>